<dbReference type="Gene3D" id="3.30.70.1730">
    <property type="match status" value="1"/>
</dbReference>
<dbReference type="InterPro" id="IPR043141">
    <property type="entry name" value="Ribosomal_uL10-like_sf"/>
</dbReference>
<comment type="similarity">
    <text evidence="1">Belongs to the universal ribosomal protein uL10 family.</text>
</comment>
<dbReference type="PANTHER" id="PTHR11560">
    <property type="entry name" value="39S RIBOSOMAL PROTEIN L10, MITOCHONDRIAL"/>
    <property type="match status" value="1"/>
</dbReference>
<keyword evidence="4" id="KW-1185">Reference proteome</keyword>
<evidence type="ECO:0000256" key="1">
    <source>
        <dbReference type="ARBA" id="ARBA00008889"/>
    </source>
</evidence>
<evidence type="ECO:0008006" key="5">
    <source>
        <dbReference type="Google" id="ProtNLM"/>
    </source>
</evidence>
<dbReference type="Proteomes" id="UP000274822">
    <property type="component" value="Unassembled WGS sequence"/>
</dbReference>
<proteinExistence type="inferred from homology"/>
<evidence type="ECO:0000313" key="4">
    <source>
        <dbReference type="Proteomes" id="UP000274822"/>
    </source>
</evidence>
<gene>
    <name evidence="3" type="ORF">BC938DRAFT_475307</name>
</gene>
<feature type="region of interest" description="Disordered" evidence="2">
    <location>
        <begin position="33"/>
        <end position="56"/>
    </location>
</feature>
<dbReference type="AlphaFoldDB" id="A0A433PWR8"/>
<sequence length="237" mass="25754">MSLRIAALAPSTLRHVVTKPAATCVLRTYATSSPDATSVPDVTSIPPSTTHSARTHPPRRTFLYTKYQATLDSNRLVLILQHNNLTVSELVHVRQELSRLSSSPILTVIRSGIFTALIRNSPYENLIPLVLGPTCLITTDSPEATALAEIVPVLAKHRKLMLLGGKVDGALINVEDVKRIMALPPLESIRAEVLGVLEGQTRQVIGVLGKRPQELVLALEQHEGNLRGRGEEALGEH</sequence>
<name>A0A433PWR8_9FUNG</name>
<evidence type="ECO:0000256" key="2">
    <source>
        <dbReference type="SAM" id="MobiDB-lite"/>
    </source>
</evidence>
<comment type="caution">
    <text evidence="3">The sequence shown here is derived from an EMBL/GenBank/DDBJ whole genome shotgun (WGS) entry which is preliminary data.</text>
</comment>
<dbReference type="InterPro" id="IPR047865">
    <property type="entry name" value="Ribosomal_uL10_bac_type"/>
</dbReference>
<evidence type="ECO:0000313" key="3">
    <source>
        <dbReference type="EMBL" id="RUS21990.1"/>
    </source>
</evidence>
<dbReference type="SUPFAM" id="SSF160369">
    <property type="entry name" value="Ribosomal protein L10-like"/>
    <property type="match status" value="1"/>
</dbReference>
<reference evidence="3 4" key="1">
    <citation type="journal article" date="2018" name="New Phytol.">
        <title>Phylogenomics of Endogonaceae and evolution of mycorrhizas within Mucoromycota.</title>
        <authorList>
            <person name="Chang Y."/>
            <person name="Desiro A."/>
            <person name="Na H."/>
            <person name="Sandor L."/>
            <person name="Lipzen A."/>
            <person name="Clum A."/>
            <person name="Barry K."/>
            <person name="Grigoriev I.V."/>
            <person name="Martin F.M."/>
            <person name="Stajich J.E."/>
            <person name="Smith M.E."/>
            <person name="Bonito G."/>
            <person name="Spatafora J.W."/>
        </authorList>
    </citation>
    <scope>NUCLEOTIDE SEQUENCE [LARGE SCALE GENOMIC DNA]</scope>
    <source>
        <strain evidence="3 4">AD002</strain>
    </source>
</reference>
<accession>A0A433PWR8</accession>
<organism evidence="3 4">
    <name type="scientific">Jimgerdemannia flammicorona</name>
    <dbReference type="NCBI Taxonomy" id="994334"/>
    <lineage>
        <taxon>Eukaryota</taxon>
        <taxon>Fungi</taxon>
        <taxon>Fungi incertae sedis</taxon>
        <taxon>Mucoromycota</taxon>
        <taxon>Mucoromycotina</taxon>
        <taxon>Endogonomycetes</taxon>
        <taxon>Endogonales</taxon>
        <taxon>Endogonaceae</taxon>
        <taxon>Jimgerdemannia</taxon>
    </lineage>
</organism>
<protein>
    <recommendedName>
        <fullName evidence="5">Ribosomal protein L10-domain-containing protein</fullName>
    </recommendedName>
</protein>
<dbReference type="EMBL" id="RBNJ01020313">
    <property type="protein sequence ID" value="RUS21990.1"/>
    <property type="molecule type" value="Genomic_DNA"/>
</dbReference>